<reference evidence="2" key="2">
    <citation type="journal article" date="2023" name="Science">
        <title>Genomic signatures of disease resistance in endangered staghorn corals.</title>
        <authorList>
            <person name="Vollmer S.V."/>
            <person name="Selwyn J.D."/>
            <person name="Despard B.A."/>
            <person name="Roesel C.L."/>
        </authorList>
    </citation>
    <scope>NUCLEOTIDE SEQUENCE</scope>
    <source>
        <strain evidence="2">K2</strain>
    </source>
</reference>
<organism evidence="2 3">
    <name type="scientific">Acropora cervicornis</name>
    <name type="common">Staghorn coral</name>
    <dbReference type="NCBI Taxonomy" id="6130"/>
    <lineage>
        <taxon>Eukaryota</taxon>
        <taxon>Metazoa</taxon>
        <taxon>Cnidaria</taxon>
        <taxon>Anthozoa</taxon>
        <taxon>Hexacorallia</taxon>
        <taxon>Scleractinia</taxon>
        <taxon>Astrocoeniina</taxon>
        <taxon>Acroporidae</taxon>
        <taxon>Acropora</taxon>
    </lineage>
</organism>
<feature type="compositionally biased region" description="Basic and acidic residues" evidence="1">
    <location>
        <begin position="10"/>
        <end position="21"/>
    </location>
</feature>
<comment type="caution">
    <text evidence="2">The sequence shown here is derived from an EMBL/GenBank/DDBJ whole genome shotgun (WGS) entry which is preliminary data.</text>
</comment>
<accession>A0AAD9QF01</accession>
<name>A0AAD9QF01_ACRCE</name>
<evidence type="ECO:0000313" key="2">
    <source>
        <dbReference type="EMBL" id="KAK2560063.1"/>
    </source>
</evidence>
<dbReference type="Proteomes" id="UP001249851">
    <property type="component" value="Unassembled WGS sequence"/>
</dbReference>
<feature type="region of interest" description="Disordered" evidence="1">
    <location>
        <begin position="1"/>
        <end position="21"/>
    </location>
</feature>
<evidence type="ECO:0000313" key="3">
    <source>
        <dbReference type="Proteomes" id="UP001249851"/>
    </source>
</evidence>
<dbReference type="AlphaFoldDB" id="A0AAD9QF01"/>
<proteinExistence type="predicted"/>
<keyword evidence="3" id="KW-1185">Reference proteome</keyword>
<sequence length="157" mass="17345">MALASGCKSARKDGSVYHGKEAGRNPGLNKFCLPKSQIKRIQLYSQKSQSLNHCDPNLDQLLLMQLELLSHPTVQYIKNINSVCVKALCFITKNILPISIGWRPNPLATATTIIISLNSGNEEDLFAFVLYACSVGVCETFPLSTLASNDRYISKLR</sequence>
<gene>
    <name evidence="2" type="ORF">P5673_017015</name>
</gene>
<protein>
    <submittedName>
        <fullName evidence="2">Uncharacterized protein</fullName>
    </submittedName>
</protein>
<dbReference type="EMBL" id="JARQWQ010000037">
    <property type="protein sequence ID" value="KAK2560063.1"/>
    <property type="molecule type" value="Genomic_DNA"/>
</dbReference>
<evidence type="ECO:0000256" key="1">
    <source>
        <dbReference type="SAM" id="MobiDB-lite"/>
    </source>
</evidence>
<reference evidence="2" key="1">
    <citation type="journal article" date="2023" name="G3 (Bethesda)">
        <title>Whole genome assembly and annotation of the endangered Caribbean coral Acropora cervicornis.</title>
        <authorList>
            <person name="Selwyn J.D."/>
            <person name="Vollmer S.V."/>
        </authorList>
    </citation>
    <scope>NUCLEOTIDE SEQUENCE</scope>
    <source>
        <strain evidence="2">K2</strain>
    </source>
</reference>